<accession>A0ABS5HDU2</accession>
<dbReference type="Proteomes" id="UP000679722">
    <property type="component" value="Unassembled WGS sequence"/>
</dbReference>
<sequence length="77" mass="8902">MNAKIKQKILTVCANKIQQKGEGVQLSFYAFFANKNTDPVALMQVARWWIEENQFDHFEKATKIQALIEAMDQNEVV</sequence>
<name>A0ABS5HDU2_9GAMM</name>
<gene>
    <name evidence="1" type="ORF">J9B83_12795</name>
</gene>
<protein>
    <recommendedName>
        <fullName evidence="3">Msl2237 protein</fullName>
    </recommendedName>
</protein>
<dbReference type="InterPro" id="IPR045448">
    <property type="entry name" value="DUF6500"/>
</dbReference>
<keyword evidence="2" id="KW-1185">Reference proteome</keyword>
<dbReference type="Pfam" id="PF20110">
    <property type="entry name" value="DUF6500"/>
    <property type="match status" value="1"/>
</dbReference>
<evidence type="ECO:0000313" key="1">
    <source>
        <dbReference type="EMBL" id="MBR7889810.1"/>
    </source>
</evidence>
<organism evidence="1 2">
    <name type="scientific">Marinomonas vulgaris</name>
    <dbReference type="NCBI Taxonomy" id="2823372"/>
    <lineage>
        <taxon>Bacteria</taxon>
        <taxon>Pseudomonadati</taxon>
        <taxon>Pseudomonadota</taxon>
        <taxon>Gammaproteobacteria</taxon>
        <taxon>Oceanospirillales</taxon>
        <taxon>Oceanospirillaceae</taxon>
        <taxon>Marinomonas</taxon>
    </lineage>
</organism>
<evidence type="ECO:0008006" key="3">
    <source>
        <dbReference type="Google" id="ProtNLM"/>
    </source>
</evidence>
<evidence type="ECO:0000313" key="2">
    <source>
        <dbReference type="Proteomes" id="UP000679722"/>
    </source>
</evidence>
<comment type="caution">
    <text evidence="1">The sequence shown here is derived from an EMBL/GenBank/DDBJ whole genome shotgun (WGS) entry which is preliminary data.</text>
</comment>
<dbReference type="EMBL" id="JAGSSV010000020">
    <property type="protein sequence ID" value="MBR7889810.1"/>
    <property type="molecule type" value="Genomic_DNA"/>
</dbReference>
<proteinExistence type="predicted"/>
<reference evidence="2" key="1">
    <citation type="submission" date="2023-07" db="EMBL/GenBank/DDBJ databases">
        <title>Marinomonas vulgaris A79, complete genome.</title>
        <authorList>
            <person name="Ying J.-J."/>
        </authorList>
    </citation>
    <scope>NUCLEOTIDE SEQUENCE [LARGE SCALE GENOMIC DNA]</scope>
    <source>
        <strain evidence="2">A79</strain>
    </source>
</reference>